<feature type="region of interest" description="Disordered" evidence="1">
    <location>
        <begin position="1"/>
        <end position="26"/>
    </location>
</feature>
<protein>
    <submittedName>
        <fullName evidence="2">Uncharacterized protein</fullName>
    </submittedName>
</protein>
<evidence type="ECO:0000313" key="2">
    <source>
        <dbReference type="EMBL" id="CAD9033415.1"/>
    </source>
</evidence>
<gene>
    <name evidence="2" type="ORF">EGYM00392_LOCUS44562</name>
</gene>
<sequence length="99" mass="11010">MQTYTRTHPRTPTPIQTYTRTHAPTHTPTGLMKYRCPYLFSTPSAFRYDYPLNIHALSLHVDGVPLQKSQPLAAMQASADPFVLNMPSPSPSLGIQVAN</sequence>
<dbReference type="EMBL" id="HBGA01120460">
    <property type="protein sequence ID" value="CAD9033415.1"/>
    <property type="molecule type" value="Transcribed_RNA"/>
</dbReference>
<proteinExistence type="predicted"/>
<name>A0A7S1J5U2_9EUGL</name>
<evidence type="ECO:0000256" key="1">
    <source>
        <dbReference type="SAM" id="MobiDB-lite"/>
    </source>
</evidence>
<reference evidence="2" key="1">
    <citation type="submission" date="2021-01" db="EMBL/GenBank/DDBJ databases">
        <authorList>
            <person name="Corre E."/>
            <person name="Pelletier E."/>
            <person name="Niang G."/>
            <person name="Scheremetjew M."/>
            <person name="Finn R."/>
            <person name="Kale V."/>
            <person name="Holt S."/>
            <person name="Cochrane G."/>
            <person name="Meng A."/>
            <person name="Brown T."/>
            <person name="Cohen L."/>
        </authorList>
    </citation>
    <scope>NUCLEOTIDE SEQUENCE</scope>
    <source>
        <strain evidence="2">NIES-381</strain>
    </source>
</reference>
<organism evidence="2">
    <name type="scientific">Eutreptiella gymnastica</name>
    <dbReference type="NCBI Taxonomy" id="73025"/>
    <lineage>
        <taxon>Eukaryota</taxon>
        <taxon>Discoba</taxon>
        <taxon>Euglenozoa</taxon>
        <taxon>Euglenida</taxon>
        <taxon>Spirocuta</taxon>
        <taxon>Euglenophyceae</taxon>
        <taxon>Eutreptiales</taxon>
        <taxon>Eutreptiaceae</taxon>
        <taxon>Eutreptiella</taxon>
    </lineage>
</organism>
<accession>A0A7S1J5U2</accession>
<dbReference type="AlphaFoldDB" id="A0A7S1J5U2"/>